<comment type="caution">
    <text evidence="1">The sequence shown here is derived from an EMBL/GenBank/DDBJ whole genome shotgun (WGS) entry which is preliminary data.</text>
</comment>
<dbReference type="PANTHER" id="PTHR31317">
    <property type="entry name" value="OS08G0163500 PROTEIN"/>
    <property type="match status" value="1"/>
</dbReference>
<dbReference type="AlphaFoldDB" id="A0ABD3HSP5"/>
<reference evidence="1 2" key="1">
    <citation type="submission" date="2024-09" db="EMBL/GenBank/DDBJ databases">
        <title>Chromosome-scale assembly of Riccia sorocarpa.</title>
        <authorList>
            <person name="Paukszto L."/>
        </authorList>
    </citation>
    <scope>NUCLEOTIDE SEQUENCE [LARGE SCALE GENOMIC DNA]</scope>
    <source>
        <strain evidence="1">LP-2024</strain>
        <tissue evidence="1">Aerial parts of the thallus</tissue>
    </source>
</reference>
<dbReference type="Pfam" id="PF06219">
    <property type="entry name" value="DUF1005"/>
    <property type="match status" value="1"/>
</dbReference>
<gene>
    <name evidence="1" type="ORF">R1sor_006761</name>
</gene>
<name>A0ABD3HSP5_9MARC</name>
<accession>A0ABD3HSP5</accession>
<evidence type="ECO:0000313" key="2">
    <source>
        <dbReference type="Proteomes" id="UP001633002"/>
    </source>
</evidence>
<sequence length="215" mass="23117">MSPCLEDSVSRVALRRAVCSPMAAASMVTPFVPSVGSNLVSRSNPGAWLILRPEPTGIDNWRPWGRLEAWREHGRGGVHFKFILNQECTGVDGTSPDVLIVETLVSAHTCGEFLIDTVKLKLRGPSSTSPGHSPKSSGEFSFTNVFPAIGGSVMKCNVNGRKNKTKPTIELAMRHFTCVEDSAVFMALAAAVDLSVDACQPFSNSLNCSHPSVYP</sequence>
<proteinExistence type="predicted"/>
<dbReference type="InterPro" id="IPR010410">
    <property type="entry name" value="DUF1005"/>
</dbReference>
<dbReference type="EMBL" id="JBJQOH010000003">
    <property type="protein sequence ID" value="KAL3693110.1"/>
    <property type="molecule type" value="Genomic_DNA"/>
</dbReference>
<organism evidence="1 2">
    <name type="scientific">Riccia sorocarpa</name>
    <dbReference type="NCBI Taxonomy" id="122646"/>
    <lineage>
        <taxon>Eukaryota</taxon>
        <taxon>Viridiplantae</taxon>
        <taxon>Streptophyta</taxon>
        <taxon>Embryophyta</taxon>
        <taxon>Marchantiophyta</taxon>
        <taxon>Marchantiopsida</taxon>
        <taxon>Marchantiidae</taxon>
        <taxon>Marchantiales</taxon>
        <taxon>Ricciaceae</taxon>
        <taxon>Riccia</taxon>
    </lineage>
</organism>
<protein>
    <submittedName>
        <fullName evidence="1">Uncharacterized protein</fullName>
    </submittedName>
</protein>
<dbReference type="Proteomes" id="UP001633002">
    <property type="component" value="Unassembled WGS sequence"/>
</dbReference>
<keyword evidence="2" id="KW-1185">Reference proteome</keyword>
<dbReference type="PANTHER" id="PTHR31317:SF4">
    <property type="entry name" value="OS08G0163500 PROTEIN"/>
    <property type="match status" value="1"/>
</dbReference>
<evidence type="ECO:0000313" key="1">
    <source>
        <dbReference type="EMBL" id="KAL3693110.1"/>
    </source>
</evidence>